<dbReference type="GO" id="GO:0006629">
    <property type="term" value="P:lipid metabolic process"/>
    <property type="evidence" value="ECO:0007669"/>
    <property type="project" value="InterPro"/>
</dbReference>
<evidence type="ECO:0008006" key="3">
    <source>
        <dbReference type="Google" id="ProtNLM"/>
    </source>
</evidence>
<dbReference type="PANTHER" id="PTHR13593">
    <property type="match status" value="1"/>
</dbReference>
<dbReference type="GO" id="GO:0008081">
    <property type="term" value="F:phosphoric diester hydrolase activity"/>
    <property type="evidence" value="ECO:0007669"/>
    <property type="project" value="InterPro"/>
</dbReference>
<dbReference type="InterPro" id="IPR042158">
    <property type="entry name" value="PLCXD1/2/3"/>
</dbReference>
<dbReference type="CDD" id="cd08616">
    <property type="entry name" value="PI-PLCXD1c"/>
    <property type="match status" value="1"/>
</dbReference>
<dbReference type="Gene3D" id="3.20.20.190">
    <property type="entry name" value="Phosphatidylinositol (PI) phosphodiesterase"/>
    <property type="match status" value="1"/>
</dbReference>
<dbReference type="EMBL" id="JACMRX010000002">
    <property type="protein sequence ID" value="KAF7995741.1"/>
    <property type="molecule type" value="Genomic_DNA"/>
</dbReference>
<reference evidence="1 2" key="1">
    <citation type="submission" date="2020-08" db="EMBL/GenBank/DDBJ databases">
        <title>Aphidius gifuensis genome sequencing and assembly.</title>
        <authorList>
            <person name="Du Z."/>
        </authorList>
    </citation>
    <scope>NUCLEOTIDE SEQUENCE [LARGE SCALE GENOMIC DNA]</scope>
    <source>
        <strain evidence="1">YNYX2018</strain>
        <tissue evidence="1">Adults</tissue>
    </source>
</reference>
<sequence>MTNLPPCLKSLPIINLAIPGSHNTMTYTIERNNDVGPDESKYLRLLGKYFGILLKPLIFNWSVTQYDTITEQLNGGIRYLDFRLAKKSNNDIYFLHGLFGDEITKYLYEISIWLNNHPGEKLIIDCQHFYLFNKCHHNMFVDKLKNIFNHKICPSTMDLTQITIDMMNDKSYQLIIIYRNDICNVEIDFWPSNLWPTPWPNTVNPHKLIDFLNTRLKTKLNDAGFVSQCLLTPNKSYIFKHICGSLHRDLATLCRTTSDNWIENNCPGYGGLNIVITDYVSYQNFLFSKIVIQRNSVLVDNNIDNDDKKNNLYLNEKQNYYDNDLNCI</sequence>
<dbReference type="Proteomes" id="UP000639338">
    <property type="component" value="Unassembled WGS sequence"/>
</dbReference>
<dbReference type="InterPro" id="IPR051057">
    <property type="entry name" value="PI-PLC_domain"/>
</dbReference>
<dbReference type="PANTHER" id="PTHR13593:SF113">
    <property type="entry name" value="SI:DKEY-266F7.9"/>
    <property type="match status" value="1"/>
</dbReference>
<protein>
    <recommendedName>
        <fullName evidence="3">Phosphatidylinositol-specific phospholipase C X domain-containing protein</fullName>
    </recommendedName>
</protein>
<evidence type="ECO:0000313" key="1">
    <source>
        <dbReference type="EMBL" id="KAF7995741.1"/>
    </source>
</evidence>
<name>A0A834XZJ0_APHGI</name>
<accession>A0A834XZJ0</accession>
<evidence type="ECO:0000313" key="2">
    <source>
        <dbReference type="Proteomes" id="UP000639338"/>
    </source>
</evidence>
<gene>
    <name evidence="1" type="ORF">HCN44_006848</name>
</gene>
<dbReference type="Pfam" id="PF26146">
    <property type="entry name" value="PI-PLC_X"/>
    <property type="match status" value="1"/>
</dbReference>
<comment type="caution">
    <text evidence="1">The sequence shown here is derived from an EMBL/GenBank/DDBJ whole genome shotgun (WGS) entry which is preliminary data.</text>
</comment>
<dbReference type="SUPFAM" id="SSF51695">
    <property type="entry name" value="PLC-like phosphodiesterases"/>
    <property type="match status" value="1"/>
</dbReference>
<dbReference type="AlphaFoldDB" id="A0A834XZJ0"/>
<dbReference type="OrthoDB" id="1046782at2759"/>
<keyword evidence="2" id="KW-1185">Reference proteome</keyword>
<proteinExistence type="predicted"/>
<organism evidence="1 2">
    <name type="scientific">Aphidius gifuensis</name>
    <name type="common">Parasitoid wasp</name>
    <dbReference type="NCBI Taxonomy" id="684658"/>
    <lineage>
        <taxon>Eukaryota</taxon>
        <taxon>Metazoa</taxon>
        <taxon>Ecdysozoa</taxon>
        <taxon>Arthropoda</taxon>
        <taxon>Hexapoda</taxon>
        <taxon>Insecta</taxon>
        <taxon>Pterygota</taxon>
        <taxon>Neoptera</taxon>
        <taxon>Endopterygota</taxon>
        <taxon>Hymenoptera</taxon>
        <taxon>Apocrita</taxon>
        <taxon>Ichneumonoidea</taxon>
        <taxon>Braconidae</taxon>
        <taxon>Aphidiinae</taxon>
        <taxon>Aphidius</taxon>
    </lineage>
</organism>
<dbReference type="InterPro" id="IPR017946">
    <property type="entry name" value="PLC-like_Pdiesterase_TIM-brl"/>
</dbReference>